<feature type="transmembrane region" description="Helical" evidence="1">
    <location>
        <begin position="6"/>
        <end position="29"/>
    </location>
</feature>
<proteinExistence type="predicted"/>
<evidence type="ECO:0000256" key="1">
    <source>
        <dbReference type="SAM" id="Phobius"/>
    </source>
</evidence>
<keyword evidence="4" id="KW-1185">Reference proteome</keyword>
<dbReference type="AlphaFoldDB" id="A0A5E4N8Z2"/>
<dbReference type="Proteomes" id="UP000325440">
    <property type="component" value="Unassembled WGS sequence"/>
</dbReference>
<organism evidence="3 4">
    <name type="scientific">Cinara cedri</name>
    <dbReference type="NCBI Taxonomy" id="506608"/>
    <lineage>
        <taxon>Eukaryota</taxon>
        <taxon>Metazoa</taxon>
        <taxon>Ecdysozoa</taxon>
        <taxon>Arthropoda</taxon>
        <taxon>Hexapoda</taxon>
        <taxon>Insecta</taxon>
        <taxon>Pterygota</taxon>
        <taxon>Neoptera</taxon>
        <taxon>Paraneoptera</taxon>
        <taxon>Hemiptera</taxon>
        <taxon>Sternorrhyncha</taxon>
        <taxon>Aphidomorpha</taxon>
        <taxon>Aphidoidea</taxon>
        <taxon>Aphididae</taxon>
        <taxon>Lachninae</taxon>
        <taxon>Cinara</taxon>
    </lineage>
</organism>
<keyword evidence="1" id="KW-0812">Transmembrane</keyword>
<name>A0A5E4N8Z2_9HEMI</name>
<dbReference type="EMBL" id="CABPRJ010000056">
    <property type="protein sequence ID" value="VVC26996.1"/>
    <property type="molecule type" value="Genomic_DNA"/>
</dbReference>
<dbReference type="EMBL" id="CABPRJ010001514">
    <property type="protein sequence ID" value="VVC38882.1"/>
    <property type="molecule type" value="Genomic_DNA"/>
</dbReference>
<keyword evidence="1" id="KW-0472">Membrane</keyword>
<evidence type="ECO:0000313" key="2">
    <source>
        <dbReference type="EMBL" id="VVC26996.1"/>
    </source>
</evidence>
<protein>
    <submittedName>
        <fullName evidence="3">Uncharacterized protein</fullName>
    </submittedName>
</protein>
<gene>
    <name evidence="3" type="ORF">CINCED_3A014392</name>
    <name evidence="2" type="ORF">CINCED_3A022484</name>
</gene>
<sequence>MATKVICNVAAAAVGTAGLCFVAYSAYYIHYKRPNERKLNDQPSEEEGVAVEERNLKTIRLLSDRLKSITSKLISGFTRQGRITDGESGGTVVEYNWTNVQSLYERVKLLLPCSLSGFSIKREENNGEVEPITIEELDGTTEEDRDLESDRLLNRRMRQKVISIVSGIF</sequence>
<evidence type="ECO:0000313" key="4">
    <source>
        <dbReference type="Proteomes" id="UP000325440"/>
    </source>
</evidence>
<reference evidence="3 4" key="1">
    <citation type="submission" date="2019-08" db="EMBL/GenBank/DDBJ databases">
        <authorList>
            <person name="Alioto T."/>
            <person name="Alioto T."/>
            <person name="Gomez Garrido J."/>
        </authorList>
    </citation>
    <scope>NUCLEOTIDE SEQUENCE [LARGE SCALE GENOMIC DNA]</scope>
</reference>
<accession>A0A5E4N8Z2</accession>
<evidence type="ECO:0000313" key="3">
    <source>
        <dbReference type="EMBL" id="VVC38882.1"/>
    </source>
</evidence>
<keyword evidence="1" id="KW-1133">Transmembrane helix</keyword>